<dbReference type="InterPro" id="IPR013806">
    <property type="entry name" value="Kringle-like"/>
</dbReference>
<evidence type="ECO:0000256" key="1">
    <source>
        <dbReference type="ARBA" id="ARBA00022572"/>
    </source>
</evidence>
<accession>A0A8S4P0S1</accession>
<proteinExistence type="predicted"/>
<comment type="caution">
    <text evidence="3">Lacks conserved residue(s) required for the propagation of feature annotation.</text>
</comment>
<protein>
    <recommendedName>
        <fullName evidence="4">Kringle domain-containing protein</fullName>
    </recommendedName>
</protein>
<dbReference type="InterPro" id="IPR038178">
    <property type="entry name" value="Kringle_sf"/>
</dbReference>
<keyword evidence="2" id="KW-1015">Disulfide bond</keyword>
<evidence type="ECO:0000256" key="3">
    <source>
        <dbReference type="PROSITE-ProRule" id="PRU00121"/>
    </source>
</evidence>
<feature type="non-terminal residue" evidence="5">
    <location>
        <position position="1"/>
    </location>
</feature>
<dbReference type="Gene3D" id="2.40.20.10">
    <property type="entry name" value="Plasminogen Kringle 4"/>
    <property type="match status" value="6"/>
</dbReference>
<dbReference type="SUPFAM" id="SSF57440">
    <property type="entry name" value="Kringle-like"/>
    <property type="match status" value="6"/>
</dbReference>
<sequence length="500" mass="57264">CKVTEIGKEYKGHISQTNAFKTCQRWDSQTPNTHPSYNPNDFPEDTISEAANYCRNPNGQPQGPWCHTTDPSIKWQYCNVGFCECKTSSLGEQYRGQKTTTITGKTCQRWDQQYPHKHDRYNPAMFPDNSVAEAGNFCRNPDNSPRGPWCFTTDPSKEWEWCSVPVCEMYDLPTPPPPIIAPRDCKTSDMGTEYRGRKSWTKTGKQCQRWDSQTPHAHENYDANMFPDVSVADAGNFCRNPDLSHTGPWCYTIDPNTEWEYCDIDWCECKHSKLGSKYVGTIHSTVKGVPCQRWDSQSPHQHDRIDASKFPDATLGDAANYCRNPDGEPGGLWCYTSDPGQRWDYCDIPHCPCKQDYTGNKYEGTKQVTQLGFTCQRWDQQTPHSHPYRIPTYFPDRTMDDASNYCRNPNNDPVGPWCYTTNPAKEKDYCMIPFCSLFSTTETPPSTTPTIPQVTTPKYGPQEECKYSHMGKEYMGSFSKTSSGLNCQRWDSQFPHNHNN</sequence>
<dbReference type="InterPro" id="IPR050759">
    <property type="entry name" value="Serine_protease_kringle"/>
</dbReference>
<dbReference type="PANTHER" id="PTHR24261:SF7">
    <property type="entry name" value="KRINGLE DOMAIN-CONTAINING PROTEIN"/>
    <property type="match status" value="1"/>
</dbReference>
<evidence type="ECO:0000259" key="4">
    <source>
        <dbReference type="PROSITE" id="PS50070"/>
    </source>
</evidence>
<comment type="caution">
    <text evidence="5">The sequence shown here is derived from an EMBL/GenBank/DDBJ whole genome shotgun (WGS) entry which is preliminary data.</text>
</comment>
<dbReference type="PANTHER" id="PTHR24261">
    <property type="entry name" value="PLASMINOGEN-RELATED"/>
    <property type="match status" value="1"/>
</dbReference>
<keyword evidence="6" id="KW-1185">Reference proteome</keyword>
<dbReference type="InterPro" id="IPR018056">
    <property type="entry name" value="Kringle_CS"/>
</dbReference>
<evidence type="ECO:0000313" key="6">
    <source>
        <dbReference type="Proteomes" id="UP000749559"/>
    </source>
</evidence>
<dbReference type="PROSITE" id="PS50070">
    <property type="entry name" value="KRINGLE_2"/>
    <property type="match status" value="6"/>
</dbReference>
<dbReference type="Pfam" id="PF00051">
    <property type="entry name" value="Kringle"/>
    <property type="match status" value="5"/>
</dbReference>
<dbReference type="PROSITE" id="PS00021">
    <property type="entry name" value="KRINGLE_1"/>
    <property type="match status" value="5"/>
</dbReference>
<dbReference type="InterPro" id="IPR000001">
    <property type="entry name" value="Kringle"/>
</dbReference>
<dbReference type="EMBL" id="CAIIXF020000006">
    <property type="protein sequence ID" value="CAH1786987.1"/>
    <property type="molecule type" value="Genomic_DNA"/>
</dbReference>
<feature type="domain" description="Kringle" evidence="4">
    <location>
        <begin position="91"/>
        <end position="167"/>
    </location>
</feature>
<organism evidence="5 6">
    <name type="scientific">Owenia fusiformis</name>
    <name type="common">Polychaete worm</name>
    <dbReference type="NCBI Taxonomy" id="6347"/>
    <lineage>
        <taxon>Eukaryota</taxon>
        <taxon>Metazoa</taxon>
        <taxon>Spiralia</taxon>
        <taxon>Lophotrochozoa</taxon>
        <taxon>Annelida</taxon>
        <taxon>Polychaeta</taxon>
        <taxon>Sedentaria</taxon>
        <taxon>Canalipalpata</taxon>
        <taxon>Sabellida</taxon>
        <taxon>Oweniida</taxon>
        <taxon>Oweniidae</taxon>
        <taxon>Owenia</taxon>
    </lineage>
</organism>
<dbReference type="Proteomes" id="UP000749559">
    <property type="component" value="Unassembled WGS sequence"/>
</dbReference>
<feature type="domain" description="Kringle" evidence="4">
    <location>
        <begin position="191"/>
        <end position="267"/>
    </location>
</feature>
<dbReference type="CDD" id="cd00108">
    <property type="entry name" value="KR"/>
    <property type="match status" value="5"/>
</dbReference>
<dbReference type="AlphaFoldDB" id="A0A8S4P0S1"/>
<name>A0A8S4P0S1_OWEFU</name>
<dbReference type="OrthoDB" id="5917794at2759"/>
<feature type="domain" description="Kringle" evidence="4">
    <location>
        <begin position="359"/>
        <end position="435"/>
    </location>
</feature>
<reference evidence="5" key="1">
    <citation type="submission" date="2022-03" db="EMBL/GenBank/DDBJ databases">
        <authorList>
            <person name="Martin C."/>
        </authorList>
    </citation>
    <scope>NUCLEOTIDE SEQUENCE</scope>
</reference>
<evidence type="ECO:0000313" key="5">
    <source>
        <dbReference type="EMBL" id="CAH1786987.1"/>
    </source>
</evidence>
<feature type="domain" description="Kringle" evidence="4">
    <location>
        <begin position="7"/>
        <end position="83"/>
    </location>
</feature>
<feature type="domain" description="Kringle" evidence="4">
    <location>
        <begin position="471"/>
        <end position="500"/>
    </location>
</feature>
<feature type="domain" description="Kringle" evidence="4">
    <location>
        <begin position="275"/>
        <end position="351"/>
    </location>
</feature>
<gene>
    <name evidence="5" type="ORF">OFUS_LOCUS12775</name>
</gene>
<feature type="non-terminal residue" evidence="5">
    <location>
        <position position="500"/>
    </location>
</feature>
<keyword evidence="1 3" id="KW-0420">Kringle</keyword>
<dbReference type="PRINTS" id="PR00018">
    <property type="entry name" value="KRINGLE"/>
</dbReference>
<evidence type="ECO:0000256" key="2">
    <source>
        <dbReference type="ARBA" id="ARBA00023157"/>
    </source>
</evidence>
<dbReference type="SMART" id="SM00130">
    <property type="entry name" value="KR"/>
    <property type="match status" value="5"/>
</dbReference>